<name>A0A4R1QZS0_9FIRM</name>
<reference evidence="1 2" key="1">
    <citation type="submission" date="2019-03" db="EMBL/GenBank/DDBJ databases">
        <title>Genomic Encyclopedia of Type Strains, Phase IV (KMG-IV): sequencing the most valuable type-strain genomes for metagenomic binning, comparative biology and taxonomic classification.</title>
        <authorList>
            <person name="Goeker M."/>
        </authorList>
    </citation>
    <scope>NUCLEOTIDE SEQUENCE [LARGE SCALE GENOMIC DNA]</scope>
    <source>
        <strain evidence="1 2">DSM 100556</strain>
    </source>
</reference>
<proteinExistence type="predicted"/>
<keyword evidence="2" id="KW-1185">Reference proteome</keyword>
<organism evidence="1 2">
    <name type="scientific">Kineothrix alysoides</name>
    <dbReference type="NCBI Taxonomy" id="1469948"/>
    <lineage>
        <taxon>Bacteria</taxon>
        <taxon>Bacillati</taxon>
        <taxon>Bacillota</taxon>
        <taxon>Clostridia</taxon>
        <taxon>Lachnospirales</taxon>
        <taxon>Lachnospiraceae</taxon>
        <taxon>Kineothrix</taxon>
    </lineage>
</organism>
<dbReference type="STRING" id="1469948.GCA_000732725_01322"/>
<gene>
    <name evidence="1" type="ORF">EDD76_106168</name>
</gene>
<protein>
    <submittedName>
        <fullName evidence="1">Uncharacterized protein</fullName>
    </submittedName>
</protein>
<dbReference type="AlphaFoldDB" id="A0A4R1QZS0"/>
<sequence>MLYGTDIKYEQEELPLYAKGYYGDFKDNKDYELQASENGRESAVHTSFSSFRLRLVIAVLLFAGFLFLDAEEGSIAGISINQMKEEINKDFDTGLDEVVFDFEHNFPYTLFNDVK</sequence>
<dbReference type="EMBL" id="SLUO01000006">
    <property type="protein sequence ID" value="TCL58515.1"/>
    <property type="molecule type" value="Genomic_DNA"/>
</dbReference>
<accession>A0A4R1QZS0</accession>
<dbReference type="Proteomes" id="UP000295718">
    <property type="component" value="Unassembled WGS sequence"/>
</dbReference>
<comment type="caution">
    <text evidence="1">The sequence shown here is derived from an EMBL/GenBank/DDBJ whole genome shotgun (WGS) entry which is preliminary data.</text>
</comment>
<evidence type="ECO:0000313" key="1">
    <source>
        <dbReference type="EMBL" id="TCL58515.1"/>
    </source>
</evidence>
<evidence type="ECO:0000313" key="2">
    <source>
        <dbReference type="Proteomes" id="UP000295718"/>
    </source>
</evidence>